<keyword evidence="2" id="KW-1185">Reference proteome</keyword>
<evidence type="ECO:0000313" key="2">
    <source>
        <dbReference type="Proteomes" id="UP001218188"/>
    </source>
</evidence>
<dbReference type="Proteomes" id="UP001218188">
    <property type="component" value="Unassembled WGS sequence"/>
</dbReference>
<protein>
    <submittedName>
        <fullName evidence="1">Uncharacterized protein</fullName>
    </submittedName>
</protein>
<gene>
    <name evidence="1" type="ORF">C8F04DRAFT_1230711</name>
</gene>
<dbReference type="EMBL" id="JARJCM010000019">
    <property type="protein sequence ID" value="KAJ7041074.1"/>
    <property type="molecule type" value="Genomic_DNA"/>
</dbReference>
<proteinExistence type="predicted"/>
<name>A0AAD6T758_9AGAR</name>
<organism evidence="1 2">
    <name type="scientific">Mycena alexandri</name>
    <dbReference type="NCBI Taxonomy" id="1745969"/>
    <lineage>
        <taxon>Eukaryota</taxon>
        <taxon>Fungi</taxon>
        <taxon>Dikarya</taxon>
        <taxon>Basidiomycota</taxon>
        <taxon>Agaricomycotina</taxon>
        <taxon>Agaricomycetes</taxon>
        <taxon>Agaricomycetidae</taxon>
        <taxon>Agaricales</taxon>
        <taxon>Marasmiineae</taxon>
        <taxon>Mycenaceae</taxon>
        <taxon>Mycena</taxon>
    </lineage>
</organism>
<evidence type="ECO:0000313" key="1">
    <source>
        <dbReference type="EMBL" id="KAJ7041074.1"/>
    </source>
</evidence>
<dbReference type="AlphaFoldDB" id="A0AAD6T758"/>
<reference evidence="1" key="1">
    <citation type="submission" date="2023-03" db="EMBL/GenBank/DDBJ databases">
        <title>Massive genome expansion in bonnet fungi (Mycena s.s.) driven by repeated elements and novel gene families across ecological guilds.</title>
        <authorList>
            <consortium name="Lawrence Berkeley National Laboratory"/>
            <person name="Harder C.B."/>
            <person name="Miyauchi S."/>
            <person name="Viragh M."/>
            <person name="Kuo A."/>
            <person name="Thoen E."/>
            <person name="Andreopoulos B."/>
            <person name="Lu D."/>
            <person name="Skrede I."/>
            <person name="Drula E."/>
            <person name="Henrissat B."/>
            <person name="Morin E."/>
            <person name="Kohler A."/>
            <person name="Barry K."/>
            <person name="LaButti K."/>
            <person name="Morin E."/>
            <person name="Salamov A."/>
            <person name="Lipzen A."/>
            <person name="Mereny Z."/>
            <person name="Hegedus B."/>
            <person name="Baldrian P."/>
            <person name="Stursova M."/>
            <person name="Weitz H."/>
            <person name="Taylor A."/>
            <person name="Grigoriev I.V."/>
            <person name="Nagy L.G."/>
            <person name="Martin F."/>
            <person name="Kauserud H."/>
        </authorList>
    </citation>
    <scope>NUCLEOTIDE SEQUENCE</scope>
    <source>
        <strain evidence="1">CBHHK200</strain>
    </source>
</reference>
<accession>A0AAD6T758</accession>
<sequence>MSSPLASIRISEAEPRDVIRQRAAWAEGIAPIIEHDTTTSWNTRIFGLELHTSTCGDYGPGSYCVTCWSRIVRVLPTVQLVRILGRRSPAIETVTDSPQHPRWDDGCVWLRGSQADLKDIQNLAVVNWMKGTIQMEVQKAARYSDYPGSTNPQKQCRRHRVTPGYSGKHDVAKIWGKISELSLASGDSEFYNGDAVVITTEILLGLEEEDRWIDQTFMLAFGHRCYAGLVFAAPWTTISFIPHPQSFDFYSQWEKSGLTFGEGHSGSARRVIEGLGSFHQQEMVLHSDAWTTPGTVKLKDLPFICFTIQCCRPTLGTTGGAGMEGVEICWTEKTIGARELEFEWQDTELKVSSLWSPPSRIPPLQRSLPRAVEEAEHSLQRNASDHLWSPQNSDMEVDIFRISVAQQTAPSRCVLESGSGSNPKNTDGFAFPLPSLAYCILGYRAKMWWTIRNCFWGWNWMEHKFTTKVEAWVVAGDMVPLTREGDNTSEAPESGFESITRNVAGLSHGCRCGGGKRIYLEVAIVQLHVLSVICRWTGMLKVHKGTTDHELNMTQADGFPRGLGGSSWSGDRSDLCWAFHAQFVKAVRLDNPVSGMEFMRVVPVDLEHHTGTNFKNNAQRSWMDEGHILKPYNIMDIAGTSQGNGSRLFEWRNHG</sequence>
<comment type="caution">
    <text evidence="1">The sequence shown here is derived from an EMBL/GenBank/DDBJ whole genome shotgun (WGS) entry which is preliminary data.</text>
</comment>